<dbReference type="PRINTS" id="PR00081">
    <property type="entry name" value="GDHRDH"/>
</dbReference>
<dbReference type="STRING" id="1586267.GCA_001418685_00505"/>
<dbReference type="OrthoDB" id="822355at2"/>
<dbReference type="InterPro" id="IPR036291">
    <property type="entry name" value="NAD(P)-bd_dom_sf"/>
</dbReference>
<dbReference type="PANTHER" id="PTHR43976:SF16">
    <property type="entry name" value="SHORT-CHAIN DEHYDROGENASE_REDUCTASE FAMILY PROTEIN"/>
    <property type="match status" value="1"/>
</dbReference>
<evidence type="ECO:0000313" key="5">
    <source>
        <dbReference type="Proteomes" id="UP000182761"/>
    </source>
</evidence>
<dbReference type="EMBL" id="FCOR01000002">
    <property type="protein sequence ID" value="CVK15674.1"/>
    <property type="molecule type" value="Genomic_DNA"/>
</dbReference>
<dbReference type="InterPro" id="IPR020904">
    <property type="entry name" value="Sc_DH/Rdtase_CS"/>
</dbReference>
<sequence length="264" mass="29493">MSKTIIITGTSSGVGLALGNYLYEKGYNVYGLSRSVPTNANFSTIPTDITHEKEVDDAIDQILAKNSKIDLLINNAGRGMVGPVENATKNEILNLFTLNIAAPTYLISKVLPIMRKVNKGKIFNISSIGSEIGLPFRGFYSGSKSALDMITESLRYELKNTDIEVCTINLGDIRTDIADHRIKSSISNVYIKDFEKVYTHMNNDVNNGLAPDIIAPFIEKLFTQEKKLKPHYYFGTAIQKLSRWVKLMIPQTWFEKIIAKYSGL</sequence>
<dbReference type="InterPro" id="IPR051911">
    <property type="entry name" value="SDR_oxidoreductase"/>
</dbReference>
<evidence type="ECO:0000256" key="1">
    <source>
        <dbReference type="ARBA" id="ARBA00006484"/>
    </source>
</evidence>
<accession>A0A0X3AMW6</accession>
<dbReference type="GO" id="GO:0016491">
    <property type="term" value="F:oxidoreductase activity"/>
    <property type="evidence" value="ECO:0007669"/>
    <property type="project" value="UniProtKB-KW"/>
</dbReference>
<dbReference type="RefSeq" id="WP_055424897.1">
    <property type="nucleotide sequence ID" value="NZ_FCOR01000002.1"/>
</dbReference>
<dbReference type="PROSITE" id="PS00061">
    <property type="entry name" value="ADH_SHORT"/>
    <property type="match status" value="1"/>
</dbReference>
<dbReference type="Gene3D" id="3.40.50.720">
    <property type="entry name" value="NAD(P)-binding Rossmann-like Domain"/>
    <property type="match status" value="1"/>
</dbReference>
<dbReference type="AlphaFoldDB" id="A0A0X3AMW6"/>
<dbReference type="SUPFAM" id="SSF51735">
    <property type="entry name" value="NAD(P)-binding Rossmann-fold domains"/>
    <property type="match status" value="1"/>
</dbReference>
<dbReference type="PRINTS" id="PR00080">
    <property type="entry name" value="SDRFAMILY"/>
</dbReference>
<dbReference type="Pfam" id="PF00106">
    <property type="entry name" value="adh_short"/>
    <property type="match status" value="1"/>
</dbReference>
<name>A0A0X3AMW6_9FLAO</name>
<evidence type="ECO:0000313" key="4">
    <source>
        <dbReference type="EMBL" id="CVK15674.1"/>
    </source>
</evidence>
<evidence type="ECO:0000256" key="2">
    <source>
        <dbReference type="ARBA" id="ARBA00023002"/>
    </source>
</evidence>
<dbReference type="PANTHER" id="PTHR43976">
    <property type="entry name" value="SHORT CHAIN DEHYDROGENASE"/>
    <property type="match status" value="1"/>
</dbReference>
<reference evidence="4 5" key="1">
    <citation type="submission" date="2016-01" db="EMBL/GenBank/DDBJ databases">
        <authorList>
            <person name="McClelland M."/>
            <person name="Jain A."/>
            <person name="Saraogi P."/>
            <person name="Mendelson R."/>
            <person name="Westerman R."/>
            <person name="SanMiguel P."/>
            <person name="Csonka L."/>
        </authorList>
    </citation>
    <scope>NUCLEOTIDE SEQUENCE [LARGE SCALE GENOMIC DNA]</scope>
    <source>
        <strain evidence="4 5">R-53146</strain>
    </source>
</reference>
<comment type="similarity">
    <text evidence="1 3">Belongs to the short-chain dehydrogenases/reductases (SDR) family.</text>
</comment>
<keyword evidence="5" id="KW-1185">Reference proteome</keyword>
<protein>
    <submittedName>
        <fullName evidence="4">Short-chain dehydrogenase</fullName>
    </submittedName>
</protein>
<proteinExistence type="inferred from homology"/>
<keyword evidence="2" id="KW-0560">Oxidoreductase</keyword>
<dbReference type="InterPro" id="IPR002347">
    <property type="entry name" value="SDR_fam"/>
</dbReference>
<organism evidence="4 5">
    <name type="scientific">Apibacter mensalis</name>
    <dbReference type="NCBI Taxonomy" id="1586267"/>
    <lineage>
        <taxon>Bacteria</taxon>
        <taxon>Pseudomonadati</taxon>
        <taxon>Bacteroidota</taxon>
        <taxon>Flavobacteriia</taxon>
        <taxon>Flavobacteriales</taxon>
        <taxon>Weeksellaceae</taxon>
        <taxon>Apibacter</taxon>
    </lineage>
</organism>
<evidence type="ECO:0000256" key="3">
    <source>
        <dbReference type="RuleBase" id="RU000363"/>
    </source>
</evidence>
<gene>
    <name evidence="4" type="ORF">Ga0061079_102225</name>
</gene>
<dbReference type="Proteomes" id="UP000182761">
    <property type="component" value="Unassembled WGS sequence"/>
</dbReference>